<organism evidence="2 3">
    <name type="scientific">Natrinema thermotolerans</name>
    <dbReference type="NCBI Taxonomy" id="121872"/>
    <lineage>
        <taxon>Archaea</taxon>
        <taxon>Methanobacteriati</taxon>
        <taxon>Methanobacteriota</taxon>
        <taxon>Stenosarchaea group</taxon>
        <taxon>Halobacteria</taxon>
        <taxon>Halobacteriales</taxon>
        <taxon>Natrialbaceae</taxon>
        <taxon>Natrinema</taxon>
    </lineage>
</organism>
<dbReference type="AlphaFoldDB" id="A0AAF0T002"/>
<gene>
    <name evidence="2" type="ORF">NP511_04825</name>
</gene>
<protein>
    <submittedName>
        <fullName evidence="2">Uncharacterized protein</fullName>
    </submittedName>
</protein>
<accession>A0AAF0T002</accession>
<proteinExistence type="predicted"/>
<name>A0AAF0T002_9EURY</name>
<evidence type="ECO:0000313" key="3">
    <source>
        <dbReference type="Proteomes" id="UP001224926"/>
    </source>
</evidence>
<feature type="region of interest" description="Disordered" evidence="1">
    <location>
        <begin position="266"/>
        <end position="286"/>
    </location>
</feature>
<evidence type="ECO:0000256" key="1">
    <source>
        <dbReference type="SAM" id="MobiDB-lite"/>
    </source>
</evidence>
<sequence>MTERIEFGSKAAADQFRDDYEDHLCTDDDRRLKTVAISSDAPAHILETATVEASDGQADRDGSGQLPLEDHEIESIDWSKGRANVPWARSIKAAMRDEGVDDWLAYLDPSLTVDEHREVAKRATRDERGDRLDAESDVDEQLARTRAAGDQCGNAATHCEDGDDAACEFLTDECGFDESEVQTLLSDFDDEVPSDEITGKWLGAIRRAWQGYHNATDTLEAALAEAGDSVNHAIAAAKAINGIRRAHGQDEIEAFTELERLQRPLRWDPTTEITDEPGTDEPDDQLLADDRHLEDEADETLFDHAVNEPDEGIENPSREFRAAQQDGYLRQGDGDDVDEREGLGQFGARRSDTKALEDFESDT</sequence>
<evidence type="ECO:0000313" key="2">
    <source>
        <dbReference type="EMBL" id="WMT08956.1"/>
    </source>
</evidence>
<keyword evidence="3" id="KW-1185">Reference proteome</keyword>
<dbReference type="EMBL" id="CP101873">
    <property type="protein sequence ID" value="WMT08956.1"/>
    <property type="molecule type" value="Genomic_DNA"/>
</dbReference>
<dbReference type="Proteomes" id="UP001224926">
    <property type="component" value="Chromosome"/>
</dbReference>
<feature type="compositionally biased region" description="Acidic residues" evidence="1">
    <location>
        <begin position="273"/>
        <end position="286"/>
    </location>
</feature>
<reference evidence="2 3" key="1">
    <citation type="submission" date="2022-07" db="EMBL/GenBank/DDBJ databases">
        <title>Two temperate virus in Haloterrigena jeotgali A29.</title>
        <authorList>
            <person name="Deng X."/>
        </authorList>
    </citation>
    <scope>NUCLEOTIDE SEQUENCE [LARGE SCALE GENOMIC DNA]</scope>
    <source>
        <strain evidence="2 3">A29</strain>
    </source>
</reference>
<dbReference type="GeneID" id="84213240"/>
<dbReference type="RefSeq" id="WP_084158233.1">
    <property type="nucleotide sequence ID" value="NZ_CP101873.1"/>
</dbReference>
<feature type="region of interest" description="Disordered" evidence="1">
    <location>
        <begin position="323"/>
        <end position="363"/>
    </location>
</feature>